<dbReference type="Gene3D" id="3.80.10.10">
    <property type="entry name" value="Ribonuclease Inhibitor"/>
    <property type="match status" value="1"/>
</dbReference>
<dbReference type="SMART" id="SM00589">
    <property type="entry name" value="PRY"/>
    <property type="match status" value="1"/>
</dbReference>
<dbReference type="PROSITE" id="PS50837">
    <property type="entry name" value="NACHT"/>
    <property type="match status" value="1"/>
</dbReference>
<dbReference type="SUPFAM" id="SSF49899">
    <property type="entry name" value="Concanavalin A-like lectins/glucanases"/>
    <property type="match status" value="1"/>
</dbReference>
<dbReference type="Pfam" id="PF05729">
    <property type="entry name" value="NACHT"/>
    <property type="match status" value="1"/>
</dbReference>
<dbReference type="GO" id="GO:0005524">
    <property type="term" value="F:ATP binding"/>
    <property type="evidence" value="ECO:0007669"/>
    <property type="project" value="UniProtKB-KW"/>
</dbReference>
<dbReference type="SMART" id="SM01288">
    <property type="entry name" value="FISNA"/>
    <property type="match status" value="1"/>
</dbReference>
<keyword evidence="5" id="KW-0547">Nucleotide-binding</keyword>
<dbReference type="AlphaFoldDB" id="A0A3Q4HTW6"/>
<evidence type="ECO:0000256" key="5">
    <source>
        <dbReference type="ARBA" id="ARBA00022741"/>
    </source>
</evidence>
<keyword evidence="4" id="KW-0677">Repeat</keyword>
<evidence type="ECO:0000313" key="10">
    <source>
        <dbReference type="Proteomes" id="UP000261580"/>
    </source>
</evidence>
<dbReference type="CDD" id="cd16040">
    <property type="entry name" value="SPRY_PRY_SNTX"/>
    <property type="match status" value="1"/>
</dbReference>
<keyword evidence="3" id="KW-0433">Leucine-rich repeat</keyword>
<dbReference type="Pfam" id="PF17779">
    <property type="entry name" value="WHD_NOD2"/>
    <property type="match status" value="1"/>
</dbReference>
<dbReference type="SMART" id="SM00449">
    <property type="entry name" value="SPRY"/>
    <property type="match status" value="1"/>
</dbReference>
<organism evidence="9 10">
    <name type="scientific">Neolamprologus brichardi</name>
    <name type="common">Fairy cichlid</name>
    <name type="synonym">Lamprologus brichardi</name>
    <dbReference type="NCBI Taxonomy" id="32507"/>
    <lineage>
        <taxon>Eukaryota</taxon>
        <taxon>Metazoa</taxon>
        <taxon>Chordata</taxon>
        <taxon>Craniata</taxon>
        <taxon>Vertebrata</taxon>
        <taxon>Euteleostomi</taxon>
        <taxon>Actinopterygii</taxon>
        <taxon>Neopterygii</taxon>
        <taxon>Teleostei</taxon>
        <taxon>Neoteleostei</taxon>
        <taxon>Acanthomorphata</taxon>
        <taxon>Ovalentaria</taxon>
        <taxon>Cichlomorphae</taxon>
        <taxon>Cichliformes</taxon>
        <taxon>Cichlidae</taxon>
        <taxon>African cichlids</taxon>
        <taxon>Pseudocrenilabrinae</taxon>
        <taxon>Lamprologini</taxon>
        <taxon>Neolamprologus</taxon>
    </lineage>
</organism>
<dbReference type="Gene3D" id="3.40.50.300">
    <property type="entry name" value="P-loop containing nucleotide triphosphate hydrolases"/>
    <property type="match status" value="1"/>
</dbReference>
<evidence type="ECO:0000256" key="6">
    <source>
        <dbReference type="ARBA" id="ARBA00022840"/>
    </source>
</evidence>
<dbReference type="InterPro" id="IPR013320">
    <property type="entry name" value="ConA-like_dom_sf"/>
</dbReference>
<dbReference type="InterPro" id="IPR029495">
    <property type="entry name" value="NACHT-assoc"/>
</dbReference>
<reference evidence="9" key="1">
    <citation type="submission" date="2025-08" db="UniProtKB">
        <authorList>
            <consortium name="Ensembl"/>
        </authorList>
    </citation>
    <scope>IDENTIFICATION</scope>
</reference>
<dbReference type="Gene3D" id="2.60.120.920">
    <property type="match status" value="1"/>
</dbReference>
<dbReference type="GO" id="GO:0005737">
    <property type="term" value="C:cytoplasm"/>
    <property type="evidence" value="ECO:0007669"/>
    <property type="project" value="UniProtKB-SubCell"/>
</dbReference>
<accession>A0A3Q4HTW6</accession>
<dbReference type="Pfam" id="PF13765">
    <property type="entry name" value="PRY"/>
    <property type="match status" value="1"/>
</dbReference>
<dbReference type="PROSITE" id="PS50188">
    <property type="entry name" value="B302_SPRY"/>
    <property type="match status" value="1"/>
</dbReference>
<dbReference type="Ensembl" id="ENSNBRT00000026336.1">
    <property type="protein sequence ID" value="ENSNBRP00000025666.1"/>
    <property type="gene ID" value="ENSNBRG00000019610.1"/>
</dbReference>
<protein>
    <recommendedName>
        <fullName evidence="11">NACHT domain-containing protein</fullName>
    </recommendedName>
</protein>
<dbReference type="InterPro" id="IPR043136">
    <property type="entry name" value="B30.2/SPRY_sf"/>
</dbReference>
<dbReference type="InterPro" id="IPR003879">
    <property type="entry name" value="Butyrophylin_SPRY"/>
</dbReference>
<evidence type="ECO:0000256" key="2">
    <source>
        <dbReference type="ARBA" id="ARBA00022490"/>
    </source>
</evidence>
<keyword evidence="6" id="KW-0067">ATP-binding</keyword>
<dbReference type="InterPro" id="IPR027417">
    <property type="entry name" value="P-loop_NTPase"/>
</dbReference>
<evidence type="ECO:0000256" key="3">
    <source>
        <dbReference type="ARBA" id="ARBA00022614"/>
    </source>
</evidence>
<dbReference type="InterPro" id="IPR007111">
    <property type="entry name" value="NACHT_NTPase"/>
</dbReference>
<evidence type="ECO:0000259" key="8">
    <source>
        <dbReference type="PROSITE" id="PS50837"/>
    </source>
</evidence>
<dbReference type="Bgee" id="ENSNBRG00000019610">
    <property type="expression patterns" value="Expressed in blood and 5 other cell types or tissues"/>
</dbReference>
<dbReference type="InterPro" id="IPR051261">
    <property type="entry name" value="NLR"/>
</dbReference>
<dbReference type="SMART" id="SM00368">
    <property type="entry name" value="LRR_RI"/>
    <property type="match status" value="3"/>
</dbReference>
<dbReference type="FunFam" id="3.40.50.300:FF:001524">
    <property type="entry name" value="Si:dkey-126g1.7"/>
    <property type="match status" value="1"/>
</dbReference>
<reference evidence="9" key="2">
    <citation type="submission" date="2025-09" db="UniProtKB">
        <authorList>
            <consortium name="Ensembl"/>
        </authorList>
    </citation>
    <scope>IDENTIFICATION</scope>
</reference>
<dbReference type="SUPFAM" id="SSF52047">
    <property type="entry name" value="RNI-like"/>
    <property type="match status" value="1"/>
</dbReference>
<dbReference type="GeneTree" id="ENSGT01150000286915"/>
<dbReference type="PRINTS" id="PR01407">
    <property type="entry name" value="BUTYPHLNCDUF"/>
</dbReference>
<sequence length="967" mass="109512">TCLAFQLLEDNIISFVKNELKKIQKVLSSDYPECLESQREDDEERKRSRKALVKITVEFLRSMKQEELADRLYYSKRISVKIKKKFQCVFEGIAKEGNPTLLNQIYTELYITEGGIAGVNDEHEVRQIETVSRKPDRPETTIRQEDIFKASPGRDEPIRTVLTQGVAGIGKTVLTQKYTLDWAEDKANQDVQFIFPFTFRELNVLKEEKFSLVELVHHFFTETKEAGICSFEDFQVVFIFDGLDECRLPLDFHKTTILSDPRKSTSVDVLLINLIRGKLLPSARLWITTRPAAANQIPPDCVGMVTEVRGFTDPQKEEYFRKRFRDEEQASRIISHIKTSRSLHIMCHIPVFCWITATVLDDVLETREGGQLPQTLTEMYIHFLVVQAKVKKIKYDGGAETDPHWSPESRKMIKSLGNLAFDQLKKGNLIFYESDLRQCGINISAASVYSGVFTQIFKEERGLYQDKVFCFIHLSVQEFLAALHVHLTFINSGLNLLEEQQTTSQKSETRESAQKHFYQSAVNKALQSPNGHLDLFLRFLLGLSLQTNQTLLRGLPTQTGVRSGLTQNTVQYIKKKLSENLFAEKSINLLHCLNELNDRSLVEEIQLYRISGSLSTGKLSPAQWSALVFILLSSEEDLDEFDFKKYSTSEEALLRMLPVVKASNKALGCNLSERSCEALSSVLSSQSSSLRELDLSNCDLQDSGVKLLSAGLKSSQCAVETLSLSGCLITEEGCTSLASTLRCNPSHLRELDLSYNHPGDSGMRLLSAGLKDPDDGSITAAGLCLFSPSDSCQLTIDTNTVHTKLRLSENNRKVTHVEEVQSYSDHPDRFDGLFPQLLCRNGLTGRCYWEVEWRGDVYISVSYRRIRRKGRSYDCWFGYNDQSWSLSCSDDGSHSVRHNNRVTSISSSSSSVSNRAAVYVDYPAGTLSFYRVSSDTLIHLHTFNTTFIQTLYPGFRFWSPGSSVRLC</sequence>
<dbReference type="InterPro" id="IPR041267">
    <property type="entry name" value="NLRP_HD2"/>
</dbReference>
<evidence type="ECO:0008006" key="11">
    <source>
        <dbReference type="Google" id="ProtNLM"/>
    </source>
</evidence>
<dbReference type="InterPro" id="IPR032675">
    <property type="entry name" value="LRR_dom_sf"/>
</dbReference>
<name>A0A3Q4HTW6_NEOBR</name>
<dbReference type="PANTHER" id="PTHR24106">
    <property type="entry name" value="NACHT, LRR AND CARD DOMAINS-CONTAINING"/>
    <property type="match status" value="1"/>
</dbReference>
<keyword evidence="10" id="KW-1185">Reference proteome</keyword>
<dbReference type="InterPro" id="IPR003877">
    <property type="entry name" value="SPRY_dom"/>
</dbReference>
<evidence type="ECO:0000259" key="7">
    <source>
        <dbReference type="PROSITE" id="PS50188"/>
    </source>
</evidence>
<feature type="domain" description="B30.2/SPRY" evidence="7">
    <location>
        <begin position="774"/>
        <end position="967"/>
    </location>
</feature>
<feature type="domain" description="NACHT" evidence="8">
    <location>
        <begin position="159"/>
        <end position="293"/>
    </location>
</feature>
<dbReference type="InterPro" id="IPR041075">
    <property type="entry name" value="NOD1/2_WH"/>
</dbReference>
<dbReference type="Pfam" id="PF14484">
    <property type="entry name" value="FISNA"/>
    <property type="match status" value="1"/>
</dbReference>
<dbReference type="InterPro" id="IPR001870">
    <property type="entry name" value="B30.2/SPRY"/>
</dbReference>
<dbReference type="Pfam" id="PF00622">
    <property type="entry name" value="SPRY"/>
    <property type="match status" value="1"/>
</dbReference>
<dbReference type="Pfam" id="PF17776">
    <property type="entry name" value="NLRC4_HD2"/>
    <property type="match status" value="1"/>
</dbReference>
<dbReference type="Proteomes" id="UP000261580">
    <property type="component" value="Unassembled WGS sequence"/>
</dbReference>
<dbReference type="InterPro" id="IPR001611">
    <property type="entry name" value="Leu-rich_rpt"/>
</dbReference>
<keyword evidence="2" id="KW-0963">Cytoplasm</keyword>
<evidence type="ECO:0000256" key="1">
    <source>
        <dbReference type="ARBA" id="ARBA00004496"/>
    </source>
</evidence>
<comment type="subcellular location">
    <subcellularLocation>
        <location evidence="1">Cytoplasm</location>
    </subcellularLocation>
</comment>
<dbReference type="InterPro" id="IPR006574">
    <property type="entry name" value="PRY"/>
</dbReference>
<evidence type="ECO:0000256" key="4">
    <source>
        <dbReference type="ARBA" id="ARBA00022737"/>
    </source>
</evidence>
<dbReference type="Pfam" id="PF13516">
    <property type="entry name" value="LRR_6"/>
    <property type="match status" value="2"/>
</dbReference>
<evidence type="ECO:0000313" key="9">
    <source>
        <dbReference type="Ensembl" id="ENSNBRP00000025666.1"/>
    </source>
</evidence>
<proteinExistence type="predicted"/>